<dbReference type="Pfam" id="PF02798">
    <property type="entry name" value="GST_N"/>
    <property type="match status" value="1"/>
</dbReference>
<dbReference type="Gene3D" id="3.40.30.10">
    <property type="entry name" value="Glutaredoxin"/>
    <property type="match status" value="1"/>
</dbReference>
<dbReference type="PROSITE" id="PS50404">
    <property type="entry name" value="GST_NTER"/>
    <property type="match status" value="1"/>
</dbReference>
<dbReference type="SFLD" id="SFLDG01150">
    <property type="entry name" value="Main.1:_Beta-like"/>
    <property type="match status" value="1"/>
</dbReference>
<dbReference type="GO" id="GO:0016740">
    <property type="term" value="F:transferase activity"/>
    <property type="evidence" value="ECO:0007669"/>
    <property type="project" value="UniProtKB-KW"/>
</dbReference>
<comment type="similarity">
    <text evidence="1">Belongs to the GST superfamily.</text>
</comment>
<proteinExistence type="inferred from homology"/>
<dbReference type="Pfam" id="PF00043">
    <property type="entry name" value="GST_C"/>
    <property type="match status" value="1"/>
</dbReference>
<name>A0A1G6IME7_9RHOB</name>
<dbReference type="PROSITE" id="PS50405">
    <property type="entry name" value="GST_CTER"/>
    <property type="match status" value="1"/>
</dbReference>
<dbReference type="STRING" id="639004.SAMN04488239_101160"/>
<evidence type="ECO:0000256" key="1">
    <source>
        <dbReference type="RuleBase" id="RU003494"/>
    </source>
</evidence>
<dbReference type="AlphaFoldDB" id="A0A1G6IME7"/>
<dbReference type="EMBL" id="FMZV01000001">
    <property type="protein sequence ID" value="SDC07623.1"/>
    <property type="molecule type" value="Genomic_DNA"/>
</dbReference>
<feature type="domain" description="GST N-terminal" evidence="2">
    <location>
        <begin position="1"/>
        <end position="79"/>
    </location>
</feature>
<accession>A0A1G6IME7</accession>
<protein>
    <submittedName>
        <fullName evidence="4">Glutathione S-transferase</fullName>
    </submittedName>
</protein>
<organism evidence="4 5">
    <name type="scientific">Ruegeria marina</name>
    <dbReference type="NCBI Taxonomy" id="639004"/>
    <lineage>
        <taxon>Bacteria</taxon>
        <taxon>Pseudomonadati</taxon>
        <taxon>Pseudomonadota</taxon>
        <taxon>Alphaproteobacteria</taxon>
        <taxon>Rhodobacterales</taxon>
        <taxon>Roseobacteraceae</taxon>
        <taxon>Ruegeria</taxon>
    </lineage>
</organism>
<evidence type="ECO:0000259" key="2">
    <source>
        <dbReference type="PROSITE" id="PS50404"/>
    </source>
</evidence>
<evidence type="ECO:0000313" key="4">
    <source>
        <dbReference type="EMBL" id="SDC07623.1"/>
    </source>
</evidence>
<dbReference type="RefSeq" id="WP_093026808.1">
    <property type="nucleotide sequence ID" value="NZ_FMZV01000001.1"/>
</dbReference>
<dbReference type="SUPFAM" id="SSF52833">
    <property type="entry name" value="Thioredoxin-like"/>
    <property type="match status" value="1"/>
</dbReference>
<dbReference type="SFLD" id="SFLDG00358">
    <property type="entry name" value="Main_(cytGST)"/>
    <property type="match status" value="1"/>
</dbReference>
<sequence>MKLYFAPNTRAVRIAWLLEELGLGYDLERFTFGDPAMRSPEYRLVHPLGRVPVLVDGDVTIFESGAIVEYVLARYGQGSLHPETTSREFPNYLQWLHFCEGMLMPPVNTIIVETVLLPPERRNEVNVKRAVKLLNQLLAAVDERLQGRDYLAGDFSGADIMTGHAVITSARLGGDFSDKPNLQPYADRLLARPALQKAMSL</sequence>
<dbReference type="InterPro" id="IPR010987">
    <property type="entry name" value="Glutathione-S-Trfase_C-like"/>
</dbReference>
<dbReference type="CDD" id="cd03046">
    <property type="entry name" value="GST_N_GTT1_like"/>
    <property type="match status" value="1"/>
</dbReference>
<gene>
    <name evidence="4" type="ORF">SAMN04488239_101160</name>
</gene>
<dbReference type="Proteomes" id="UP000199628">
    <property type="component" value="Unassembled WGS sequence"/>
</dbReference>
<keyword evidence="5" id="KW-1185">Reference proteome</keyword>
<evidence type="ECO:0000259" key="3">
    <source>
        <dbReference type="PROSITE" id="PS50405"/>
    </source>
</evidence>
<dbReference type="InterPro" id="IPR040079">
    <property type="entry name" value="Glutathione_S-Trfase"/>
</dbReference>
<dbReference type="PANTHER" id="PTHR44051:SF8">
    <property type="entry name" value="GLUTATHIONE S-TRANSFERASE GSTA"/>
    <property type="match status" value="1"/>
</dbReference>
<dbReference type="SFLD" id="SFLDS00019">
    <property type="entry name" value="Glutathione_Transferase_(cytos"/>
    <property type="match status" value="1"/>
</dbReference>
<keyword evidence="4" id="KW-0808">Transferase</keyword>
<dbReference type="PANTHER" id="PTHR44051">
    <property type="entry name" value="GLUTATHIONE S-TRANSFERASE-RELATED"/>
    <property type="match status" value="1"/>
</dbReference>
<evidence type="ECO:0000313" key="5">
    <source>
        <dbReference type="Proteomes" id="UP000199628"/>
    </source>
</evidence>
<dbReference type="InterPro" id="IPR004046">
    <property type="entry name" value="GST_C"/>
</dbReference>
<dbReference type="OrthoDB" id="9810080at2"/>
<feature type="domain" description="GST C-terminal" evidence="3">
    <location>
        <begin position="85"/>
        <end position="201"/>
    </location>
</feature>
<dbReference type="InterPro" id="IPR004045">
    <property type="entry name" value="Glutathione_S-Trfase_N"/>
</dbReference>
<dbReference type="SUPFAM" id="SSF47616">
    <property type="entry name" value="GST C-terminal domain-like"/>
    <property type="match status" value="1"/>
</dbReference>
<dbReference type="InterPro" id="IPR036249">
    <property type="entry name" value="Thioredoxin-like_sf"/>
</dbReference>
<reference evidence="5" key="1">
    <citation type="submission" date="2016-10" db="EMBL/GenBank/DDBJ databases">
        <authorList>
            <person name="Varghese N."/>
            <person name="Submissions S."/>
        </authorList>
    </citation>
    <scope>NUCLEOTIDE SEQUENCE [LARGE SCALE GENOMIC DNA]</scope>
    <source>
        <strain evidence="5">CGMCC 1.9108</strain>
    </source>
</reference>
<dbReference type="Gene3D" id="1.20.1050.10">
    <property type="match status" value="1"/>
</dbReference>
<dbReference type="InterPro" id="IPR036282">
    <property type="entry name" value="Glutathione-S-Trfase_C_sf"/>
</dbReference>